<evidence type="ECO:0000313" key="3">
    <source>
        <dbReference type="EnsemblFungi" id="PTTG_09928-t43_1-p1"/>
    </source>
</evidence>
<reference evidence="2" key="2">
    <citation type="submission" date="2016-05" db="EMBL/GenBank/DDBJ databases">
        <title>Comparative analysis highlights variable genome content of wheat rusts and divergence of the mating loci.</title>
        <authorList>
            <person name="Cuomo C.A."/>
            <person name="Bakkeren G."/>
            <person name="Szabo L."/>
            <person name="Khalil H."/>
            <person name="Joly D."/>
            <person name="Goldberg J."/>
            <person name="Young S."/>
            <person name="Zeng Q."/>
            <person name="Fellers J."/>
        </authorList>
    </citation>
    <scope>NUCLEOTIDE SEQUENCE [LARGE SCALE GENOMIC DNA]</scope>
    <source>
        <strain evidence="2">1-1 BBBD Race 1</strain>
    </source>
</reference>
<feature type="compositionally biased region" description="Low complexity" evidence="1">
    <location>
        <begin position="109"/>
        <end position="120"/>
    </location>
</feature>
<name>A0A180G0W5_PUCT1</name>
<feature type="compositionally biased region" description="Basic residues" evidence="1">
    <location>
        <begin position="33"/>
        <end position="43"/>
    </location>
</feature>
<reference evidence="3 4" key="3">
    <citation type="journal article" date="2017" name="G3 (Bethesda)">
        <title>Comparative analysis highlights variable genome content of wheat rusts and divergence of the mating loci.</title>
        <authorList>
            <person name="Cuomo C.A."/>
            <person name="Bakkeren G."/>
            <person name="Khalil H.B."/>
            <person name="Panwar V."/>
            <person name="Joly D."/>
            <person name="Linning R."/>
            <person name="Sakthikumar S."/>
            <person name="Song X."/>
            <person name="Adiconis X."/>
            <person name="Fan L."/>
            <person name="Goldberg J.M."/>
            <person name="Levin J.Z."/>
            <person name="Young S."/>
            <person name="Zeng Q."/>
            <person name="Anikster Y."/>
            <person name="Bruce M."/>
            <person name="Wang M."/>
            <person name="Yin C."/>
            <person name="McCallum B."/>
            <person name="Szabo L.J."/>
            <person name="Hulbert S."/>
            <person name="Chen X."/>
            <person name="Fellers J.P."/>
        </authorList>
    </citation>
    <scope>NUCLEOTIDE SEQUENCE</scope>
    <source>
        <strain evidence="3">isolate 1-1 / race 1 (BBBD)</strain>
        <strain evidence="4">Isolate 1-1 / race 1 (BBBD)</strain>
    </source>
</reference>
<feature type="compositionally biased region" description="Low complexity" evidence="1">
    <location>
        <begin position="76"/>
        <end position="89"/>
    </location>
</feature>
<protein>
    <submittedName>
        <fullName evidence="2 3">Uncharacterized protein</fullName>
    </submittedName>
</protein>
<organism evidence="2">
    <name type="scientific">Puccinia triticina (isolate 1-1 / race 1 (BBBD))</name>
    <name type="common">Brown leaf rust fungus</name>
    <dbReference type="NCBI Taxonomy" id="630390"/>
    <lineage>
        <taxon>Eukaryota</taxon>
        <taxon>Fungi</taxon>
        <taxon>Dikarya</taxon>
        <taxon>Basidiomycota</taxon>
        <taxon>Pucciniomycotina</taxon>
        <taxon>Pucciniomycetes</taxon>
        <taxon>Pucciniales</taxon>
        <taxon>Pucciniaceae</taxon>
        <taxon>Puccinia</taxon>
    </lineage>
</organism>
<dbReference type="EnsemblFungi" id="PTTG_09928-t43_1">
    <property type="protein sequence ID" value="PTTG_09928-t43_1-p1"/>
    <property type="gene ID" value="PTTG_09928"/>
</dbReference>
<evidence type="ECO:0000256" key="1">
    <source>
        <dbReference type="SAM" id="MobiDB-lite"/>
    </source>
</evidence>
<gene>
    <name evidence="2" type="ORF">PTTG_09928</name>
</gene>
<reference evidence="2" key="1">
    <citation type="submission" date="2009-11" db="EMBL/GenBank/DDBJ databases">
        <authorList>
            <consortium name="The Broad Institute Genome Sequencing Platform"/>
            <person name="Ward D."/>
            <person name="Feldgarden M."/>
            <person name="Earl A."/>
            <person name="Young S.K."/>
            <person name="Zeng Q."/>
            <person name="Koehrsen M."/>
            <person name="Alvarado L."/>
            <person name="Berlin A."/>
            <person name="Bochicchio J."/>
            <person name="Borenstein D."/>
            <person name="Chapman S.B."/>
            <person name="Chen Z."/>
            <person name="Engels R."/>
            <person name="Freedman E."/>
            <person name="Gellesch M."/>
            <person name="Goldberg J."/>
            <person name="Griggs A."/>
            <person name="Gujja S."/>
            <person name="Heilman E."/>
            <person name="Heiman D."/>
            <person name="Hepburn T."/>
            <person name="Howarth C."/>
            <person name="Jen D."/>
            <person name="Larson L."/>
            <person name="Lewis B."/>
            <person name="Mehta T."/>
            <person name="Park D."/>
            <person name="Pearson M."/>
            <person name="Roberts A."/>
            <person name="Saif S."/>
            <person name="Shea T."/>
            <person name="Shenoy N."/>
            <person name="Sisk P."/>
            <person name="Stolte C."/>
            <person name="Sykes S."/>
            <person name="Thomson T."/>
            <person name="Walk T."/>
            <person name="White J."/>
            <person name="Yandava C."/>
            <person name="Izard J."/>
            <person name="Baranova O.V."/>
            <person name="Blanton J.M."/>
            <person name="Tanner A.C."/>
            <person name="Dewhirst F.E."/>
            <person name="Haas B."/>
            <person name="Nusbaum C."/>
            <person name="Birren B."/>
        </authorList>
    </citation>
    <scope>NUCLEOTIDE SEQUENCE [LARGE SCALE GENOMIC DNA]</scope>
    <source>
        <strain evidence="2">1-1 BBBD Race 1</strain>
    </source>
</reference>
<reference evidence="3" key="4">
    <citation type="submission" date="2025-05" db="UniProtKB">
        <authorList>
            <consortium name="EnsemblFungi"/>
        </authorList>
    </citation>
    <scope>IDENTIFICATION</scope>
    <source>
        <strain evidence="3">isolate 1-1 / race 1 (BBBD)</strain>
    </source>
</reference>
<keyword evidence="4" id="KW-1185">Reference proteome</keyword>
<accession>A0A180G0W5</accession>
<feature type="region of interest" description="Disordered" evidence="1">
    <location>
        <begin position="76"/>
        <end position="127"/>
    </location>
</feature>
<dbReference type="VEuPathDB" id="FungiDB:PTTG_09928"/>
<dbReference type="AlphaFoldDB" id="A0A180G0W5"/>
<proteinExistence type="predicted"/>
<feature type="compositionally biased region" description="Polar residues" evidence="1">
    <location>
        <begin position="94"/>
        <end position="103"/>
    </location>
</feature>
<evidence type="ECO:0000313" key="2">
    <source>
        <dbReference type="EMBL" id="OAV86092.1"/>
    </source>
</evidence>
<feature type="region of interest" description="Disordered" evidence="1">
    <location>
        <begin position="1"/>
        <end position="46"/>
    </location>
</feature>
<dbReference type="EMBL" id="ADAS02001709">
    <property type="protein sequence ID" value="OAV86092.1"/>
    <property type="molecule type" value="Genomic_DNA"/>
</dbReference>
<evidence type="ECO:0000313" key="4">
    <source>
        <dbReference type="Proteomes" id="UP000005240"/>
    </source>
</evidence>
<sequence>MNNDPNVPHAQPHHDSDIEELSPPSYHEAIRDPHRRARTRPRPSHTYLLRSNRVMALAMAPTPPCPCVRFSPARTVPSSSASVPSDLVPPSDPNGTASPTVSAPSLRMSASPPATPRMRPATPPPRSTWAELTKTAATAPASPVYRPAAVDPALLFQSCARQYWPVFVRCSSRLFWFSFQSGGSTTCVLRRESRAAAVNPPPANDCPMDPEPEQEPYPFPEPGSLRDASFSARFLAANTYNFLTGFDRAMLSIPPGHPHMDQLVILQLNSSLLREWFQFHSENLVDLFEDPSSMIHLVDQYLRLSAAQLQIVLADR</sequence>
<dbReference type="Proteomes" id="UP000005240">
    <property type="component" value="Unassembled WGS sequence"/>
</dbReference>